<dbReference type="OrthoDB" id="7024294at2"/>
<reference evidence="1 2" key="1">
    <citation type="submission" date="2017-11" db="EMBL/GenBank/DDBJ databases">
        <title>Genomic Encyclopedia of Archaeal and Bacterial Type Strains, Phase II (KMG-II): From Individual Species to Whole Genera.</title>
        <authorList>
            <person name="Goeker M."/>
        </authorList>
    </citation>
    <scope>NUCLEOTIDE SEQUENCE [LARGE SCALE GENOMIC DNA]</scope>
    <source>
        <strain evidence="1 2">DSM 28175</strain>
    </source>
</reference>
<proteinExistence type="predicted"/>
<organism evidence="1 2">
    <name type="scientific">Mucilaginibacter auburnensis</name>
    <dbReference type="NCBI Taxonomy" id="1457233"/>
    <lineage>
        <taxon>Bacteria</taxon>
        <taxon>Pseudomonadati</taxon>
        <taxon>Bacteroidota</taxon>
        <taxon>Sphingobacteriia</taxon>
        <taxon>Sphingobacteriales</taxon>
        <taxon>Sphingobacteriaceae</taxon>
        <taxon>Mucilaginibacter</taxon>
    </lineage>
</organism>
<dbReference type="AlphaFoldDB" id="A0A2H9VUF8"/>
<dbReference type="Proteomes" id="UP000242687">
    <property type="component" value="Unassembled WGS sequence"/>
</dbReference>
<comment type="caution">
    <text evidence="1">The sequence shown here is derived from an EMBL/GenBank/DDBJ whole genome shotgun (WGS) entry which is preliminary data.</text>
</comment>
<accession>A0A2H9VUF8</accession>
<evidence type="ECO:0000313" key="1">
    <source>
        <dbReference type="EMBL" id="PJJ84431.1"/>
    </source>
</evidence>
<keyword evidence="2" id="KW-1185">Reference proteome</keyword>
<gene>
    <name evidence="1" type="ORF">CLV57_1443</name>
</gene>
<dbReference type="EMBL" id="PGFJ01000001">
    <property type="protein sequence ID" value="PJJ84431.1"/>
    <property type="molecule type" value="Genomic_DNA"/>
</dbReference>
<evidence type="ECO:0000313" key="2">
    <source>
        <dbReference type="Proteomes" id="UP000242687"/>
    </source>
</evidence>
<name>A0A2H9VUF8_9SPHI</name>
<sequence length="365" mass="42381">MKMLYGFCTVAIIALLTFVGVQFFKNQQTISDDLPTEFSHYTSIDSSSVIKAGKVSMTLLLESTEDIKTFLTPNNEVIVYTVPEKKTNSFYKISRDGVLIDSLTLKCRQTDIAFVKGYVIDRKYHQYYKWGFDGNKEAVNIPLQNERLDWDLKKQQEQLKVVKEKSTAVYVDYETKTPEPIKPAADGEIQAVPTMETYTVLTYFVNDDCFRFFTTLDTDKDFPYSYTEKLLLNDLFKRINTKVSGNKEIIKAPEIKYRYFQKLKLEKVRFSGGGGNAAPFDVMLFHGNLFTDVIYKTDTLKLKEFMYLDQKWHQSSIEIDGKNIGTLMKNKKQPPHDIDAYMYYTNPQIDYALFTNNDKKLYLIK</sequence>
<dbReference type="RefSeq" id="WP_100340625.1">
    <property type="nucleotide sequence ID" value="NZ_PGFJ01000001.1"/>
</dbReference>
<protein>
    <submittedName>
        <fullName evidence="1">Uncharacterized protein</fullName>
    </submittedName>
</protein>